<evidence type="ECO:0000313" key="1">
    <source>
        <dbReference type="Proteomes" id="UP000095286"/>
    </source>
</evidence>
<reference evidence="2" key="1">
    <citation type="submission" date="2016-11" db="UniProtKB">
        <authorList>
            <consortium name="WormBaseParasite"/>
        </authorList>
    </citation>
    <scope>IDENTIFICATION</scope>
    <source>
        <strain evidence="2">KR3021</strain>
    </source>
</reference>
<name>A0AC35TH48_9BILA</name>
<dbReference type="WBParaSite" id="RSKR_0000044850.1">
    <property type="protein sequence ID" value="RSKR_0000044850.1"/>
    <property type="gene ID" value="RSKR_0000044850"/>
</dbReference>
<accession>A0AC35TH48</accession>
<proteinExistence type="predicted"/>
<evidence type="ECO:0000313" key="2">
    <source>
        <dbReference type="WBParaSite" id="RSKR_0000044850.1"/>
    </source>
</evidence>
<organism evidence="1 2">
    <name type="scientific">Rhabditophanes sp. KR3021</name>
    <dbReference type="NCBI Taxonomy" id="114890"/>
    <lineage>
        <taxon>Eukaryota</taxon>
        <taxon>Metazoa</taxon>
        <taxon>Ecdysozoa</taxon>
        <taxon>Nematoda</taxon>
        <taxon>Chromadorea</taxon>
        <taxon>Rhabditida</taxon>
        <taxon>Tylenchina</taxon>
        <taxon>Panagrolaimomorpha</taxon>
        <taxon>Strongyloidoidea</taxon>
        <taxon>Alloionematidae</taxon>
        <taxon>Rhabditophanes</taxon>
    </lineage>
</organism>
<protein>
    <submittedName>
        <fullName evidence="2">Equilibrative nucleoside transporter 1-like</fullName>
    </submittedName>
</protein>
<sequence>MAPPKDHWKVCYFIVLLHGIGFLMPYNLLVTIAGSYYVGDKLSDHNSTGDIVFKSTYALNFYNYFNIFSEVPMVIVMFINLIVRLKGDLLNRISIMILIIAGCILFTMVWIFIDTNSWKSGFFWMTMGSFIIFNGAGGVYQNSMFGVAAILPSSFTNALVFGNSICGTFIAIINIITIAASNNVNVSTTAYFIITLAVILICFFSIPVLKKLPFYKYYEDLAKNADGKDSEKLNAAALLFIPFFCFCNFRPNRRTWNVWFENELWYIIGTLVLAITSGYFSSLIMMYAPKRVDVSKSHIAGMLSALFLMSGIACGGAFTFLITSFIEDWGPLQSGSKVFNGTACISFFCTWNYVETVDIIETKQDAKVGTAIGSRFHLLGKAAEK</sequence>
<dbReference type="Proteomes" id="UP000095286">
    <property type="component" value="Unplaced"/>
</dbReference>